<comment type="caution">
    <text evidence="1">The sequence shown here is derived from an EMBL/GenBank/DDBJ whole genome shotgun (WGS) entry which is preliminary data.</text>
</comment>
<sequence length="271" mass="28992">MSIVGTTNVATEMVFSPVYMKSSSSKTNLLGCSVPNPGLNLAKGTKPAPFLRPEFTSAVSWPQSSGQKLDPESTPCTAVKKNLEVSIVGPTRKRPADASVQTLHKTSSPLKDLLPAKRTLITQKIKSESTTGKKTPPSNSLKANKMVTSGLECKKELFTPGVDAASSANISSSEDFLKRSIADARTEDKLITAVATPADLCYLPNLQFFNAQKMCVSRGPSRCAATNCNSGRIPEPKRDPEADGAVVGQLSFNTIRNDQPNTIKPLFQGSY</sequence>
<protein>
    <submittedName>
        <fullName evidence="1">Uncharacterized protein</fullName>
    </submittedName>
</protein>
<accession>A0ABV0MV76</accession>
<dbReference type="Proteomes" id="UP001476798">
    <property type="component" value="Unassembled WGS sequence"/>
</dbReference>
<dbReference type="EMBL" id="JAHRIO010011934">
    <property type="protein sequence ID" value="MEQ2162524.1"/>
    <property type="molecule type" value="Genomic_DNA"/>
</dbReference>
<name>A0ABV0MV76_9TELE</name>
<proteinExistence type="predicted"/>
<keyword evidence="2" id="KW-1185">Reference proteome</keyword>
<evidence type="ECO:0000313" key="1">
    <source>
        <dbReference type="EMBL" id="MEQ2162524.1"/>
    </source>
</evidence>
<reference evidence="1 2" key="1">
    <citation type="submission" date="2021-06" db="EMBL/GenBank/DDBJ databases">
        <authorList>
            <person name="Palmer J.M."/>
        </authorList>
    </citation>
    <scope>NUCLEOTIDE SEQUENCE [LARGE SCALE GENOMIC DNA]</scope>
    <source>
        <strain evidence="1 2">GA_2019</strain>
        <tissue evidence="1">Muscle</tissue>
    </source>
</reference>
<evidence type="ECO:0000313" key="2">
    <source>
        <dbReference type="Proteomes" id="UP001476798"/>
    </source>
</evidence>
<organism evidence="1 2">
    <name type="scientific">Goodea atripinnis</name>
    <dbReference type="NCBI Taxonomy" id="208336"/>
    <lineage>
        <taxon>Eukaryota</taxon>
        <taxon>Metazoa</taxon>
        <taxon>Chordata</taxon>
        <taxon>Craniata</taxon>
        <taxon>Vertebrata</taxon>
        <taxon>Euteleostomi</taxon>
        <taxon>Actinopterygii</taxon>
        <taxon>Neopterygii</taxon>
        <taxon>Teleostei</taxon>
        <taxon>Neoteleostei</taxon>
        <taxon>Acanthomorphata</taxon>
        <taxon>Ovalentaria</taxon>
        <taxon>Atherinomorphae</taxon>
        <taxon>Cyprinodontiformes</taxon>
        <taxon>Goodeidae</taxon>
        <taxon>Goodea</taxon>
    </lineage>
</organism>
<gene>
    <name evidence="1" type="ORF">GOODEAATRI_020631</name>
</gene>